<dbReference type="InterPro" id="IPR005119">
    <property type="entry name" value="LysR_subst-bd"/>
</dbReference>
<feature type="domain" description="HTH lysR-type" evidence="5">
    <location>
        <begin position="1"/>
        <end position="58"/>
    </location>
</feature>
<dbReference type="SUPFAM" id="SSF46785">
    <property type="entry name" value="Winged helix' DNA-binding domain"/>
    <property type="match status" value="1"/>
</dbReference>
<dbReference type="InterPro" id="IPR036388">
    <property type="entry name" value="WH-like_DNA-bd_sf"/>
</dbReference>
<dbReference type="Pfam" id="PF03466">
    <property type="entry name" value="LysR_substrate"/>
    <property type="match status" value="1"/>
</dbReference>
<dbReference type="EMBL" id="LNQE01001813">
    <property type="protein sequence ID" value="KUG05427.1"/>
    <property type="molecule type" value="Genomic_DNA"/>
</dbReference>
<sequence length="293" mass="33533">MEIRQLKIFVTVAEEKSFTRAAQIMGYAQSNITTQVRLLEEEFNTRLFERLGKRIALTPDGEKLLHHAQRLLQYAFEVKEAMTSSREPNGILNIGIAESLCIFKLPTLLKEYSRIYPQVKLVIRQGTPLDFARWLRENVIDVAFSLDQLINDDDLIAKTLCEEPMIIVGNDEHPLIAKGCMELKDIAQESFIYTERNCSYRSVIENYLADSKIKPGSSYEFDSIEAIKQFVLSGLGIALLPYAAVEKELSAGNMVDLRLIEPKIEMYSQIVYHKNKWLSPSLLSLLDLVNEYF</sequence>
<keyword evidence="3" id="KW-0238">DNA-binding</keyword>
<evidence type="ECO:0000256" key="1">
    <source>
        <dbReference type="ARBA" id="ARBA00009437"/>
    </source>
</evidence>
<evidence type="ECO:0000313" key="6">
    <source>
        <dbReference type="EMBL" id="KUG05427.1"/>
    </source>
</evidence>
<dbReference type="GO" id="GO:0000976">
    <property type="term" value="F:transcription cis-regulatory region binding"/>
    <property type="evidence" value="ECO:0007669"/>
    <property type="project" value="TreeGrafter"/>
</dbReference>
<dbReference type="PRINTS" id="PR00039">
    <property type="entry name" value="HTHLYSR"/>
</dbReference>
<dbReference type="InterPro" id="IPR036390">
    <property type="entry name" value="WH_DNA-bd_sf"/>
</dbReference>
<dbReference type="AlphaFoldDB" id="A0A0W8EAE3"/>
<comment type="similarity">
    <text evidence="1">Belongs to the LysR transcriptional regulatory family.</text>
</comment>
<reference evidence="6" key="1">
    <citation type="journal article" date="2015" name="Proc. Natl. Acad. Sci. U.S.A.">
        <title>Networks of energetic and metabolic interactions define dynamics in microbial communities.</title>
        <authorList>
            <person name="Embree M."/>
            <person name="Liu J.K."/>
            <person name="Al-Bassam M.M."/>
            <person name="Zengler K."/>
        </authorList>
    </citation>
    <scope>NUCLEOTIDE SEQUENCE</scope>
</reference>
<accession>A0A0W8EAE3</accession>
<name>A0A0W8EAE3_9ZZZZ</name>
<gene>
    <name evidence="6" type="ORF">ASZ90_017109</name>
</gene>
<organism evidence="6">
    <name type="scientific">hydrocarbon metagenome</name>
    <dbReference type="NCBI Taxonomy" id="938273"/>
    <lineage>
        <taxon>unclassified sequences</taxon>
        <taxon>metagenomes</taxon>
        <taxon>ecological metagenomes</taxon>
    </lineage>
</organism>
<protein>
    <submittedName>
        <fullName evidence="6">Transcriptional regulator, lysr family</fullName>
    </submittedName>
</protein>
<dbReference type="PANTHER" id="PTHR30126:SF100">
    <property type="entry name" value="LYSR-FAMILY TRANSCRIPTIONAL REGULATOR"/>
    <property type="match status" value="1"/>
</dbReference>
<comment type="caution">
    <text evidence="6">The sequence shown here is derived from an EMBL/GenBank/DDBJ whole genome shotgun (WGS) entry which is preliminary data.</text>
</comment>
<evidence type="ECO:0000256" key="2">
    <source>
        <dbReference type="ARBA" id="ARBA00023015"/>
    </source>
</evidence>
<keyword evidence="2" id="KW-0805">Transcription regulation</keyword>
<dbReference type="PANTHER" id="PTHR30126">
    <property type="entry name" value="HTH-TYPE TRANSCRIPTIONAL REGULATOR"/>
    <property type="match status" value="1"/>
</dbReference>
<dbReference type="InterPro" id="IPR000847">
    <property type="entry name" value="LysR_HTH_N"/>
</dbReference>
<dbReference type="Gene3D" id="3.40.190.290">
    <property type="match status" value="1"/>
</dbReference>
<dbReference type="GO" id="GO:0003700">
    <property type="term" value="F:DNA-binding transcription factor activity"/>
    <property type="evidence" value="ECO:0007669"/>
    <property type="project" value="InterPro"/>
</dbReference>
<evidence type="ECO:0000256" key="3">
    <source>
        <dbReference type="ARBA" id="ARBA00023125"/>
    </source>
</evidence>
<proteinExistence type="inferred from homology"/>
<dbReference type="Pfam" id="PF00126">
    <property type="entry name" value="HTH_1"/>
    <property type="match status" value="1"/>
</dbReference>
<keyword evidence="4" id="KW-0804">Transcription</keyword>
<evidence type="ECO:0000259" key="5">
    <source>
        <dbReference type="PROSITE" id="PS50931"/>
    </source>
</evidence>
<dbReference type="SUPFAM" id="SSF53850">
    <property type="entry name" value="Periplasmic binding protein-like II"/>
    <property type="match status" value="1"/>
</dbReference>
<dbReference type="CDD" id="cd05466">
    <property type="entry name" value="PBP2_LTTR_substrate"/>
    <property type="match status" value="1"/>
</dbReference>
<evidence type="ECO:0000256" key="4">
    <source>
        <dbReference type="ARBA" id="ARBA00023163"/>
    </source>
</evidence>
<dbReference type="FunFam" id="1.10.10.10:FF:000001">
    <property type="entry name" value="LysR family transcriptional regulator"/>
    <property type="match status" value="1"/>
</dbReference>
<dbReference type="Gene3D" id="1.10.10.10">
    <property type="entry name" value="Winged helix-like DNA-binding domain superfamily/Winged helix DNA-binding domain"/>
    <property type="match status" value="1"/>
</dbReference>
<dbReference type="PROSITE" id="PS50931">
    <property type="entry name" value="HTH_LYSR"/>
    <property type="match status" value="1"/>
</dbReference>